<organism evidence="3 4">
    <name type="scientific">Pelagerythrobacter aerophilus</name>
    <dbReference type="NCBI Taxonomy" id="2306995"/>
    <lineage>
        <taxon>Bacteria</taxon>
        <taxon>Pseudomonadati</taxon>
        <taxon>Pseudomonadota</taxon>
        <taxon>Alphaproteobacteria</taxon>
        <taxon>Sphingomonadales</taxon>
        <taxon>Erythrobacteraceae</taxon>
        <taxon>Pelagerythrobacter</taxon>
    </lineage>
</organism>
<dbReference type="EMBL" id="QXFK01000016">
    <property type="protein sequence ID" value="RIV77989.1"/>
    <property type="molecule type" value="Genomic_DNA"/>
</dbReference>
<sequence>METRANHVWVGAVTLVLLAGLALFFVWLARLGQGQQDEYDIFFKQSVAGLANGSQVSFAGVPVGQVSEISLWETDPQFVRVRVKVKEDVPIRVGTTATIQGSFTGVSTILLDGARRDAPPITCGEGVGNTACPEGVPVIPTKPGGLGELLANAPLLLERLATLTERLTMLLSDENQGEIAGILRNTNRITADLAQTAPEVQRTLAELQVTLRESSEALDSFEKVMGSADQLLNKEGQGLADQLRTTLKSADSAAQALSTTLTEVQPAARQLNESTLPAAEAAMQDLRATSKALRNVTEKIETQGAGSLIGGQKLPDYEP</sequence>
<reference evidence="3 4" key="1">
    <citation type="submission" date="2018-08" db="EMBL/GenBank/DDBJ databases">
        <title>Altererythrobacter sp.Ery1 and Ery12, the genome sequencing of novel strains in genus Alterythrobacter.</title>
        <authorList>
            <person name="Cheng H."/>
            <person name="Wu Y.-H."/>
            <person name="Fang C."/>
            <person name="Xu X.-W."/>
        </authorList>
    </citation>
    <scope>NUCLEOTIDE SEQUENCE [LARGE SCALE GENOMIC DNA]</scope>
    <source>
        <strain evidence="3 4">Ery1</strain>
    </source>
</reference>
<feature type="domain" description="Mce/MlaD" evidence="2">
    <location>
        <begin position="43"/>
        <end position="102"/>
    </location>
</feature>
<keyword evidence="1" id="KW-1133">Transmembrane helix</keyword>
<protein>
    <submittedName>
        <fullName evidence="3">MCE family protein</fullName>
    </submittedName>
</protein>
<comment type="caution">
    <text evidence="3">The sequence shown here is derived from an EMBL/GenBank/DDBJ whole genome shotgun (WGS) entry which is preliminary data.</text>
</comment>
<dbReference type="RefSeq" id="WP_119513160.1">
    <property type="nucleotide sequence ID" value="NZ_QXFK01000016.1"/>
</dbReference>
<evidence type="ECO:0000313" key="3">
    <source>
        <dbReference type="EMBL" id="RIV77989.1"/>
    </source>
</evidence>
<dbReference type="PANTHER" id="PTHR36698:SF2">
    <property type="entry name" value="MCE_MLAD DOMAIN-CONTAINING PROTEIN"/>
    <property type="match status" value="1"/>
</dbReference>
<accession>A0A418NHC0</accession>
<evidence type="ECO:0000256" key="1">
    <source>
        <dbReference type="SAM" id="Phobius"/>
    </source>
</evidence>
<evidence type="ECO:0000313" key="4">
    <source>
        <dbReference type="Proteomes" id="UP000285092"/>
    </source>
</evidence>
<gene>
    <name evidence="3" type="ORF">D2V04_08845</name>
</gene>
<evidence type="ECO:0000259" key="2">
    <source>
        <dbReference type="Pfam" id="PF02470"/>
    </source>
</evidence>
<dbReference type="AlphaFoldDB" id="A0A418NHC0"/>
<feature type="transmembrane region" description="Helical" evidence="1">
    <location>
        <begin position="6"/>
        <end position="29"/>
    </location>
</feature>
<keyword evidence="1" id="KW-0812">Transmembrane</keyword>
<dbReference type="Pfam" id="PF02470">
    <property type="entry name" value="MlaD"/>
    <property type="match status" value="1"/>
</dbReference>
<name>A0A418NHC0_9SPHN</name>
<proteinExistence type="predicted"/>
<keyword evidence="4" id="KW-1185">Reference proteome</keyword>
<dbReference type="PANTHER" id="PTHR36698">
    <property type="entry name" value="BLL5892 PROTEIN"/>
    <property type="match status" value="1"/>
</dbReference>
<dbReference type="InterPro" id="IPR003399">
    <property type="entry name" value="Mce/MlaD"/>
</dbReference>
<keyword evidence="1" id="KW-0472">Membrane</keyword>
<dbReference type="OrthoDB" id="9808689at2"/>
<dbReference type="Proteomes" id="UP000285092">
    <property type="component" value="Unassembled WGS sequence"/>
</dbReference>